<dbReference type="InterPro" id="IPR051257">
    <property type="entry name" value="Diverse_CBS-Domain"/>
</dbReference>
<gene>
    <name evidence="5" type="primary">IMPDH</name>
    <name evidence="5" type="ORF">KGHFPOIM_00039</name>
</gene>
<keyword evidence="3" id="KW-0812">Transmembrane</keyword>
<evidence type="ECO:0000256" key="1">
    <source>
        <dbReference type="ARBA" id="ARBA00023122"/>
    </source>
</evidence>
<dbReference type="GO" id="GO:0009086">
    <property type="term" value="P:methionine biosynthetic process"/>
    <property type="evidence" value="ECO:0007669"/>
    <property type="project" value="UniProtKB-KW"/>
</dbReference>
<reference evidence="5" key="1">
    <citation type="submission" date="2020-06" db="EMBL/GenBank/DDBJ databases">
        <title>Unique genomic features of the anaerobic methanotrophic archaea.</title>
        <authorList>
            <person name="Chadwick G.L."/>
            <person name="Skennerton C.T."/>
            <person name="Laso-Perez R."/>
            <person name="Leu A.O."/>
            <person name="Speth D.R."/>
            <person name="Yu H."/>
            <person name="Morgan-Lang C."/>
            <person name="Hatzenpichler R."/>
            <person name="Goudeau D."/>
            <person name="Malmstrom R."/>
            <person name="Brazelton W.J."/>
            <person name="Woyke T."/>
            <person name="Hallam S.J."/>
            <person name="Tyson G.W."/>
            <person name="Wegener G."/>
            <person name="Boetius A."/>
            <person name="Orphan V."/>
        </authorList>
    </citation>
    <scope>NUCLEOTIDE SEQUENCE</scope>
</reference>
<proteinExistence type="predicted"/>
<evidence type="ECO:0000259" key="4">
    <source>
        <dbReference type="Pfam" id="PF00571"/>
    </source>
</evidence>
<keyword evidence="3" id="KW-1133">Transmembrane helix</keyword>
<sequence length="249" mass="27750">MDERPVKKPVEKVTTRSIAFLIIIGYLLIVGILVGAIVIASFSATSNSSTLVVTKSLEMLKFLTAVFGAWIGAIIAFYFSKEGTDKITDQLAAHMKELTTLASQGYGITRETLKELAKHGVSDVMSDVSDDNLAYKEMKREELEKKFEKVDVVLVTDRKDSRKLIGIITREDMAKKEKNTAGEIMTTIESTDKFYENTVGEDANAYTVYLKMTKTGHEKIPVVNEKKELVGIAQRKMLDKLLRELEGTA</sequence>
<feature type="domain" description="CBS" evidence="4">
    <location>
        <begin position="198"/>
        <end position="233"/>
    </location>
</feature>
<feature type="transmembrane region" description="Helical" evidence="3">
    <location>
        <begin position="20"/>
        <end position="42"/>
    </location>
</feature>
<dbReference type="EC" id="1.1.1.205" evidence="5"/>
<evidence type="ECO:0000256" key="3">
    <source>
        <dbReference type="SAM" id="Phobius"/>
    </source>
</evidence>
<keyword evidence="2" id="KW-0486">Methionine biosynthesis</keyword>
<dbReference type="PANTHER" id="PTHR43080:SF2">
    <property type="entry name" value="CBS DOMAIN-CONTAINING PROTEIN"/>
    <property type="match status" value="1"/>
</dbReference>
<organism evidence="5">
    <name type="scientific">Candidatus Methanophaga sp. ANME-1 ERB7</name>
    <dbReference type="NCBI Taxonomy" id="2759913"/>
    <lineage>
        <taxon>Archaea</taxon>
        <taxon>Methanobacteriati</taxon>
        <taxon>Methanobacteriota</taxon>
        <taxon>Stenosarchaea group</taxon>
        <taxon>Methanomicrobia</taxon>
        <taxon>Candidatus Methanophagales</taxon>
        <taxon>Candidatus Methanophagaceae</taxon>
        <taxon>Candidatus Methanophaga</taxon>
    </lineage>
</organism>
<dbReference type="PANTHER" id="PTHR43080">
    <property type="entry name" value="CBS DOMAIN-CONTAINING PROTEIN CBSX3, MITOCHONDRIAL"/>
    <property type="match status" value="1"/>
</dbReference>
<dbReference type="Gene3D" id="3.10.580.10">
    <property type="entry name" value="CBS-domain"/>
    <property type="match status" value="1"/>
</dbReference>
<dbReference type="InterPro" id="IPR046342">
    <property type="entry name" value="CBS_dom_sf"/>
</dbReference>
<evidence type="ECO:0000256" key="2">
    <source>
        <dbReference type="ARBA" id="ARBA00023167"/>
    </source>
</evidence>
<feature type="transmembrane region" description="Helical" evidence="3">
    <location>
        <begin position="62"/>
        <end position="80"/>
    </location>
</feature>
<dbReference type="GO" id="GO:0003938">
    <property type="term" value="F:IMP dehydrogenase activity"/>
    <property type="evidence" value="ECO:0007669"/>
    <property type="project" value="UniProtKB-EC"/>
</dbReference>
<dbReference type="InterPro" id="IPR000644">
    <property type="entry name" value="CBS_dom"/>
</dbReference>
<dbReference type="AlphaFoldDB" id="A0A7G9Z9G3"/>
<keyword evidence="1" id="KW-0129">CBS domain</keyword>
<accession>A0A7G9Z9G3</accession>
<evidence type="ECO:0000313" key="5">
    <source>
        <dbReference type="EMBL" id="QNO56897.1"/>
    </source>
</evidence>
<feature type="domain" description="CBS" evidence="4">
    <location>
        <begin position="135"/>
        <end position="175"/>
    </location>
</feature>
<keyword evidence="3" id="KW-0472">Membrane</keyword>
<name>A0A7G9Z9G3_9EURY</name>
<keyword evidence="5" id="KW-0560">Oxidoreductase</keyword>
<dbReference type="SUPFAM" id="SSF54631">
    <property type="entry name" value="CBS-domain pair"/>
    <property type="match status" value="1"/>
</dbReference>
<dbReference type="Pfam" id="PF00571">
    <property type="entry name" value="CBS"/>
    <property type="match status" value="2"/>
</dbReference>
<protein>
    <submittedName>
        <fullName evidence="5">Inosine-5'-monophosphate dehydrogenase</fullName>
        <ecNumber evidence="5">1.1.1.205</ecNumber>
    </submittedName>
</protein>
<dbReference type="EMBL" id="MT631671">
    <property type="protein sequence ID" value="QNO56897.1"/>
    <property type="molecule type" value="Genomic_DNA"/>
</dbReference>
<keyword evidence="2" id="KW-0028">Amino-acid biosynthesis</keyword>